<sequence>MVGRMQGRTELPLFPLGNVLFCGGRLPLQIFEPRYVDMISACTKSNTGFGVVLIRHGNEVRVDKDEEIPSVFDIGTYASIVDFNPLPNGRLGIISEGGAKFRVCSTWEKDDRLLMGEVEFLPEEHAASIGEQFEPLVEILRRLADDPIIQRLGLEIDFTDARSVSWRLSELLPVDPETKQSLLQMQMPRERLSEIKRLVAKLQGSKR</sequence>
<accession>A0A381P0M3</accession>
<dbReference type="Gene3D" id="2.30.130.40">
    <property type="entry name" value="LON domain-like"/>
    <property type="match status" value="1"/>
</dbReference>
<dbReference type="InterPro" id="IPR046336">
    <property type="entry name" value="Lon_prtase_N_sf"/>
</dbReference>
<dbReference type="PANTHER" id="PTHR46732">
    <property type="entry name" value="ATP-DEPENDENT PROTEASE LA (LON) DOMAIN PROTEIN"/>
    <property type="match status" value="1"/>
</dbReference>
<dbReference type="PROSITE" id="PS51787">
    <property type="entry name" value="LON_N"/>
    <property type="match status" value="1"/>
</dbReference>
<dbReference type="Gene3D" id="1.10.4060.10">
    <property type="entry name" value="BPP1347 like domain"/>
    <property type="match status" value="1"/>
</dbReference>
<feature type="domain" description="Lon N-terminal" evidence="1">
    <location>
        <begin position="11"/>
        <end position="203"/>
    </location>
</feature>
<name>A0A381P0M3_9ZZZZ</name>
<protein>
    <recommendedName>
        <fullName evidence="1">Lon N-terminal domain-containing protein</fullName>
    </recommendedName>
</protein>
<dbReference type="InterPro" id="IPR015947">
    <property type="entry name" value="PUA-like_sf"/>
</dbReference>
<organism evidence="2">
    <name type="scientific">marine metagenome</name>
    <dbReference type="NCBI Taxonomy" id="408172"/>
    <lineage>
        <taxon>unclassified sequences</taxon>
        <taxon>metagenomes</taxon>
        <taxon>ecological metagenomes</taxon>
    </lineage>
</organism>
<evidence type="ECO:0000313" key="2">
    <source>
        <dbReference type="EMBL" id="SUZ60390.1"/>
    </source>
</evidence>
<dbReference type="SMART" id="SM00464">
    <property type="entry name" value="LON"/>
    <property type="match status" value="1"/>
</dbReference>
<dbReference type="SUPFAM" id="SSF88697">
    <property type="entry name" value="PUA domain-like"/>
    <property type="match status" value="1"/>
</dbReference>
<dbReference type="EMBL" id="UINC01000740">
    <property type="protein sequence ID" value="SUZ60390.1"/>
    <property type="molecule type" value="Genomic_DNA"/>
</dbReference>
<gene>
    <name evidence="2" type="ORF">METZ01_LOCUS13244</name>
</gene>
<evidence type="ECO:0000259" key="1">
    <source>
        <dbReference type="PROSITE" id="PS51787"/>
    </source>
</evidence>
<reference evidence="2" key="1">
    <citation type="submission" date="2018-05" db="EMBL/GenBank/DDBJ databases">
        <authorList>
            <person name="Lanie J.A."/>
            <person name="Ng W.-L."/>
            <person name="Kazmierczak K.M."/>
            <person name="Andrzejewski T.M."/>
            <person name="Davidsen T.M."/>
            <person name="Wayne K.J."/>
            <person name="Tettelin H."/>
            <person name="Glass J.I."/>
            <person name="Rusch D."/>
            <person name="Podicherti R."/>
            <person name="Tsui H.-C.T."/>
            <person name="Winkler M.E."/>
        </authorList>
    </citation>
    <scope>NUCLEOTIDE SEQUENCE</scope>
</reference>
<dbReference type="PANTHER" id="PTHR46732:SF8">
    <property type="entry name" value="ATP-DEPENDENT PROTEASE LA (LON) DOMAIN PROTEIN"/>
    <property type="match status" value="1"/>
</dbReference>
<dbReference type="AlphaFoldDB" id="A0A381P0M3"/>
<dbReference type="InterPro" id="IPR003111">
    <property type="entry name" value="Lon_prtase_N"/>
</dbReference>
<dbReference type="Pfam" id="PF02190">
    <property type="entry name" value="LON_substr_bdg"/>
    <property type="match status" value="1"/>
</dbReference>
<proteinExistence type="predicted"/>